<evidence type="ECO:0000313" key="1">
    <source>
        <dbReference type="EMBL" id="EEB27149.1"/>
    </source>
</evidence>
<dbReference type="Proteomes" id="UP000004849">
    <property type="component" value="Unassembled WGS sequence"/>
</dbReference>
<reference evidence="1 2" key="1">
    <citation type="submission" date="2008-10" db="EMBL/GenBank/DDBJ databases">
        <title>Draft genome sequence of Bacteroides dorei (DSM 17855).</title>
        <authorList>
            <person name="Sudarsanam P."/>
            <person name="Ley R."/>
            <person name="Guruge J."/>
            <person name="Turnbaugh P.J."/>
            <person name="Mahowald M."/>
            <person name="Liep D."/>
            <person name="Gordon J."/>
        </authorList>
    </citation>
    <scope>NUCLEOTIDE SEQUENCE [LARGE SCALE GENOMIC DNA]</scope>
    <source>
        <strain evidence="1 2">DSM 17855</strain>
    </source>
</reference>
<dbReference type="AlphaFoldDB" id="B6VSW0"/>
<sequence length="39" mass="4454">MPKSFADAFFLRMKAPLKFYCSKTSPSVNNQDIIRTGSR</sequence>
<dbReference type="HOGENOM" id="CLU_3304612_0_0_10"/>
<reference evidence="1 2" key="2">
    <citation type="submission" date="2008-10" db="EMBL/GenBank/DDBJ databases">
        <authorList>
            <person name="Fulton L."/>
            <person name="Clifton S."/>
            <person name="Fulton B."/>
            <person name="Xu J."/>
            <person name="Minx P."/>
            <person name="Pepin K.H."/>
            <person name="Johnson M."/>
            <person name="Thiruvilangam P."/>
            <person name="Bhonagiri V."/>
            <person name="Nash W.E."/>
            <person name="Mardis E.R."/>
            <person name="Wilson R.K."/>
        </authorList>
    </citation>
    <scope>NUCLEOTIDE SEQUENCE [LARGE SCALE GENOMIC DNA]</scope>
    <source>
        <strain evidence="1 2">DSM 17855</strain>
    </source>
</reference>
<accession>B6VSW0</accession>
<gene>
    <name evidence="1" type="ORF">BACDOR_00361</name>
</gene>
<dbReference type="EMBL" id="ABWZ01000010">
    <property type="protein sequence ID" value="EEB27149.1"/>
    <property type="molecule type" value="Genomic_DNA"/>
</dbReference>
<name>B6VSW0_9BACT</name>
<protein>
    <submittedName>
        <fullName evidence="1">Uncharacterized protein</fullName>
    </submittedName>
</protein>
<proteinExistence type="predicted"/>
<organism evidence="1 2">
    <name type="scientific">Phocaeicola dorei DSM 17855</name>
    <dbReference type="NCBI Taxonomy" id="483217"/>
    <lineage>
        <taxon>Bacteria</taxon>
        <taxon>Pseudomonadati</taxon>
        <taxon>Bacteroidota</taxon>
        <taxon>Bacteroidia</taxon>
        <taxon>Bacteroidales</taxon>
        <taxon>Bacteroidaceae</taxon>
        <taxon>Phocaeicola</taxon>
    </lineage>
</organism>
<evidence type="ECO:0000313" key="2">
    <source>
        <dbReference type="Proteomes" id="UP000004849"/>
    </source>
</evidence>